<evidence type="ECO:0000259" key="5">
    <source>
        <dbReference type="Pfam" id="PF00931"/>
    </source>
</evidence>
<feature type="domain" description="NB-ARC" evidence="5">
    <location>
        <begin position="171"/>
        <end position="338"/>
    </location>
</feature>
<dbReference type="InterPro" id="IPR027417">
    <property type="entry name" value="P-loop_NTPase"/>
</dbReference>
<dbReference type="GO" id="GO:0043531">
    <property type="term" value="F:ADP binding"/>
    <property type="evidence" value="ECO:0007669"/>
    <property type="project" value="InterPro"/>
</dbReference>
<accession>A0A6A2ZDF2</accession>
<keyword evidence="3" id="KW-0611">Plant defense</keyword>
<dbReference type="AlphaFoldDB" id="A0A6A2ZDF2"/>
<name>A0A6A2ZDF2_HIBSY</name>
<dbReference type="Gene3D" id="1.20.5.4130">
    <property type="match status" value="1"/>
</dbReference>
<keyword evidence="9" id="KW-1185">Reference proteome</keyword>
<dbReference type="FunFam" id="1.10.10.10:FF:000322">
    <property type="entry name" value="Probable disease resistance protein At1g63360"/>
    <property type="match status" value="1"/>
</dbReference>
<evidence type="ECO:0000256" key="2">
    <source>
        <dbReference type="ARBA" id="ARBA00022741"/>
    </source>
</evidence>
<dbReference type="SUPFAM" id="SSF52540">
    <property type="entry name" value="P-loop containing nucleoside triphosphate hydrolases"/>
    <property type="match status" value="1"/>
</dbReference>
<evidence type="ECO:0000256" key="1">
    <source>
        <dbReference type="ARBA" id="ARBA00022737"/>
    </source>
</evidence>
<dbReference type="Pfam" id="PF18052">
    <property type="entry name" value="Rx_N"/>
    <property type="match status" value="1"/>
</dbReference>
<feature type="region of interest" description="Disordered" evidence="4">
    <location>
        <begin position="740"/>
        <end position="764"/>
    </location>
</feature>
<evidence type="ECO:0000256" key="4">
    <source>
        <dbReference type="SAM" id="MobiDB-lite"/>
    </source>
</evidence>
<dbReference type="InterPro" id="IPR038005">
    <property type="entry name" value="RX-like_CC"/>
</dbReference>
<feature type="domain" description="Disease resistance protein winged helix" evidence="7">
    <location>
        <begin position="428"/>
        <end position="490"/>
    </location>
</feature>
<dbReference type="Proteomes" id="UP000436088">
    <property type="component" value="Unassembled WGS sequence"/>
</dbReference>
<dbReference type="PRINTS" id="PR00364">
    <property type="entry name" value="DISEASERSIST"/>
</dbReference>
<gene>
    <name evidence="8" type="ORF">F3Y22_tig00110933pilonHSYRG00031</name>
</gene>
<dbReference type="InterPro" id="IPR036388">
    <property type="entry name" value="WH-like_DNA-bd_sf"/>
</dbReference>
<dbReference type="Gene3D" id="1.10.10.10">
    <property type="entry name" value="Winged helix-like DNA-binding domain superfamily/Winged helix DNA-binding domain"/>
    <property type="match status" value="1"/>
</dbReference>
<dbReference type="GO" id="GO:0098542">
    <property type="term" value="P:defense response to other organism"/>
    <property type="evidence" value="ECO:0007669"/>
    <property type="project" value="TreeGrafter"/>
</dbReference>
<organism evidence="8 9">
    <name type="scientific">Hibiscus syriacus</name>
    <name type="common">Rose of Sharon</name>
    <dbReference type="NCBI Taxonomy" id="106335"/>
    <lineage>
        <taxon>Eukaryota</taxon>
        <taxon>Viridiplantae</taxon>
        <taxon>Streptophyta</taxon>
        <taxon>Embryophyta</taxon>
        <taxon>Tracheophyta</taxon>
        <taxon>Spermatophyta</taxon>
        <taxon>Magnoliopsida</taxon>
        <taxon>eudicotyledons</taxon>
        <taxon>Gunneridae</taxon>
        <taxon>Pentapetalae</taxon>
        <taxon>rosids</taxon>
        <taxon>malvids</taxon>
        <taxon>Malvales</taxon>
        <taxon>Malvaceae</taxon>
        <taxon>Malvoideae</taxon>
        <taxon>Hibiscus</taxon>
    </lineage>
</organism>
<dbReference type="FunFam" id="1.10.8.430:FF:000003">
    <property type="entry name" value="Probable disease resistance protein At5g66910"/>
    <property type="match status" value="1"/>
</dbReference>
<dbReference type="InterPro" id="IPR041118">
    <property type="entry name" value="Rx_N"/>
</dbReference>
<evidence type="ECO:0000259" key="6">
    <source>
        <dbReference type="Pfam" id="PF18052"/>
    </source>
</evidence>
<dbReference type="PANTHER" id="PTHR23155">
    <property type="entry name" value="DISEASE RESISTANCE PROTEIN RP"/>
    <property type="match status" value="1"/>
</dbReference>
<feature type="compositionally biased region" description="Acidic residues" evidence="4">
    <location>
        <begin position="744"/>
        <end position="764"/>
    </location>
</feature>
<feature type="domain" description="Disease resistance N-terminal" evidence="6">
    <location>
        <begin position="7"/>
        <end position="92"/>
    </location>
</feature>
<evidence type="ECO:0008006" key="10">
    <source>
        <dbReference type="Google" id="ProtNLM"/>
    </source>
</evidence>
<dbReference type="Gene3D" id="1.10.8.430">
    <property type="entry name" value="Helical domain of apoptotic protease-activating factors"/>
    <property type="match status" value="1"/>
</dbReference>
<dbReference type="Pfam" id="PF00931">
    <property type="entry name" value="NB-ARC"/>
    <property type="match status" value="1"/>
</dbReference>
<dbReference type="Gene3D" id="3.40.50.300">
    <property type="entry name" value="P-loop containing nucleotide triphosphate hydrolases"/>
    <property type="match status" value="1"/>
</dbReference>
<dbReference type="InterPro" id="IPR044974">
    <property type="entry name" value="Disease_R_plants"/>
</dbReference>
<dbReference type="InterPro" id="IPR042197">
    <property type="entry name" value="Apaf_helical"/>
</dbReference>
<dbReference type="CDD" id="cd14798">
    <property type="entry name" value="RX-CC_like"/>
    <property type="match status" value="1"/>
</dbReference>
<evidence type="ECO:0000259" key="7">
    <source>
        <dbReference type="Pfam" id="PF23559"/>
    </source>
</evidence>
<reference evidence="8" key="1">
    <citation type="submission" date="2019-09" db="EMBL/GenBank/DDBJ databases">
        <title>Draft genome information of white flower Hibiscus syriacus.</title>
        <authorList>
            <person name="Kim Y.-M."/>
        </authorList>
    </citation>
    <scope>NUCLEOTIDE SEQUENCE [LARGE SCALE GENOMIC DNA]</scope>
    <source>
        <strain evidence="8">YM2019G1</strain>
    </source>
</reference>
<evidence type="ECO:0000313" key="9">
    <source>
        <dbReference type="Proteomes" id="UP000436088"/>
    </source>
</evidence>
<evidence type="ECO:0000313" key="8">
    <source>
        <dbReference type="EMBL" id="KAE8689530.1"/>
    </source>
</evidence>
<evidence type="ECO:0000256" key="3">
    <source>
        <dbReference type="ARBA" id="ARBA00022821"/>
    </source>
</evidence>
<dbReference type="EMBL" id="VEPZ02001168">
    <property type="protein sequence ID" value="KAE8689530.1"/>
    <property type="molecule type" value="Genomic_DNA"/>
</dbReference>
<dbReference type="FunFam" id="3.40.50.300:FF:001091">
    <property type="entry name" value="Probable disease resistance protein At1g61300"/>
    <property type="match status" value="1"/>
</dbReference>
<comment type="caution">
    <text evidence="8">The sequence shown here is derived from an EMBL/GenBank/DDBJ whole genome shotgun (WGS) entry which is preliminary data.</text>
</comment>
<keyword evidence="1" id="KW-0677">Repeat</keyword>
<keyword evidence="2" id="KW-0547">Nucleotide-binding</keyword>
<proteinExistence type="predicted"/>
<dbReference type="InterPro" id="IPR002182">
    <property type="entry name" value="NB-ARC"/>
</dbReference>
<dbReference type="InterPro" id="IPR058922">
    <property type="entry name" value="WHD_DRP"/>
</dbReference>
<sequence length="764" mass="87432">MAVADAVISFAVEKTGDLILQQAKYLSSVSGKVKELQAELTRMRCFLRDAESKQGDSRSIRNWVAEIRDIAYDAEDVLEIYALKDASRNVFSTCGIRRRDPISVYKVGAAIDDIEAKLTKLTSRLPAYGLKELNDGERARSSSEKSVIRRSYSYKIEQNVVGLEEDAKLLLTQLERTDCKVVSICGMAGLGKTTLAKKVYHQCKVGHYFGFFIWIFVSQQWGKRNIWEKCLNELLSPEWSSRDEEFAKQWKRIQRMDDDGVAKMLHGELRKKKCLVVLDDIWDNAWNALSPGFPTEETSSKFIITTRNRSLAQGFIHEPRCLNDYESWELFTKTAIPTRIRNSKPAAHKIDERMEIMGKEMVTHCGGLPLAIVVLGGILKHKETIVEWETIRQCIKHYLKGEMIFQLLALSYDDLPYELKPCFLYLGMFPEDFQISGDRLINLWVAEGMIHPPRVERQGEEALEDIGYRYLTELAEREFCLSKSEEENFCQVVPLYGAQAKSLNISSSSVMVTGRTRRLSLHLNRFPGDVALECEEYPPVKSLLCFSLDKTSGLSKRLAATLVHSFKLLRILDLPTPSFDVKVPKKTKRKVDSPQTPGFWNWSSDGKTSLLNRQLELLVDLKDRFYRSSYPTECFLEVEKIEAPISSSSDRKDNKKATVCGSYRAKNAAYDNDSLHSLRMMFMSPIIAFGNLRDLSFSTFVGSLDPHIVRNMRDDIISSCPRLLLLKSYKNVVYQKTADIFSHEEEEDEKEEEEEEVEEEDQLP</sequence>
<dbReference type="Pfam" id="PF23559">
    <property type="entry name" value="WHD_DRP"/>
    <property type="match status" value="1"/>
</dbReference>
<dbReference type="PANTHER" id="PTHR23155:SF1185">
    <property type="entry name" value="DISEASE RESISTANCE RPP8-LIKE PROTEIN 3-RELATED"/>
    <property type="match status" value="1"/>
</dbReference>
<protein>
    <recommendedName>
        <fullName evidence="10">CC-NBS-LRR class disease resistance protein</fullName>
    </recommendedName>
</protein>